<keyword evidence="3" id="KW-0539">Nucleus</keyword>
<accession>A0AAD4L8A3</accession>
<evidence type="ECO:0000256" key="4">
    <source>
        <dbReference type="SAM" id="MobiDB-lite"/>
    </source>
</evidence>
<dbReference type="Pfam" id="PF07052">
    <property type="entry name" value="Hep_59"/>
    <property type="match status" value="1"/>
</dbReference>
<dbReference type="AlphaFoldDB" id="A0AAD4L8A3"/>
<dbReference type="EMBL" id="JAKELL010000078">
    <property type="protein sequence ID" value="KAH8984240.1"/>
    <property type="molecule type" value="Genomic_DNA"/>
</dbReference>
<name>A0AAD4L8A3_9AGAM</name>
<comment type="similarity">
    <text evidence="2">Belongs to the TLS1 family.</text>
</comment>
<evidence type="ECO:0000256" key="2">
    <source>
        <dbReference type="ARBA" id="ARBA00007643"/>
    </source>
</evidence>
<proteinExistence type="inferred from homology"/>
<dbReference type="GO" id="GO:0005681">
    <property type="term" value="C:spliceosomal complex"/>
    <property type="evidence" value="ECO:0007669"/>
    <property type="project" value="TreeGrafter"/>
</dbReference>
<feature type="region of interest" description="Disordered" evidence="4">
    <location>
        <begin position="1"/>
        <end position="117"/>
    </location>
</feature>
<evidence type="ECO:0000256" key="3">
    <source>
        <dbReference type="ARBA" id="ARBA00023242"/>
    </source>
</evidence>
<dbReference type="InterPro" id="IPR010756">
    <property type="entry name" value="Tls1-like"/>
</dbReference>
<feature type="compositionally biased region" description="Basic residues" evidence="4">
    <location>
        <begin position="1"/>
        <end position="10"/>
    </location>
</feature>
<dbReference type="Proteomes" id="UP001201163">
    <property type="component" value="Unassembled WGS sequence"/>
</dbReference>
<sequence length="310" mass="34989">MIKKRTRPQPRIREPSPDLSDTASQDAQNEGEAELPVSELLELRKFRRARQGIDAAKLTKGDGKKKRRRKPEEDGDMPEGGLQPGAQVSEDDSDSEDPGDKTAKMRRAVRANNFTQQTNALDVDKHMLAYIEENMRLRRGRAEQEPDSSADAVPSGSAQEDLFSNLDQRYKVERKPGEEGSVTNSLSMLTAIPEVDLGMDTRLRNIEETEKAKITLSHGRSRDRKQPDDEAHLVATRCTLSFTSPSQPKHLLCAVYRPSLRAKSDADIIRDARREALGLPPTVEEEDRGRGPRMATDEMVMERFKKRMRK</sequence>
<feature type="region of interest" description="Disordered" evidence="4">
    <location>
        <begin position="277"/>
        <end position="296"/>
    </location>
</feature>
<dbReference type="PANTHER" id="PTHR13486:SF2">
    <property type="entry name" value="SPLICING FACTOR C9ORF78"/>
    <property type="match status" value="1"/>
</dbReference>
<reference evidence="5" key="1">
    <citation type="submission" date="2022-01" db="EMBL/GenBank/DDBJ databases">
        <title>Comparative genomics reveals a dynamic genome evolution in the ectomycorrhizal milk-cap (Lactarius) mushrooms.</title>
        <authorList>
            <consortium name="DOE Joint Genome Institute"/>
            <person name="Lebreton A."/>
            <person name="Tang N."/>
            <person name="Kuo A."/>
            <person name="LaButti K."/>
            <person name="Drula E."/>
            <person name="Barry K."/>
            <person name="Clum A."/>
            <person name="Lipzen A."/>
            <person name="Mousain D."/>
            <person name="Ng V."/>
            <person name="Wang R."/>
            <person name="Wang X."/>
            <person name="Dai Y."/>
            <person name="Henrissat B."/>
            <person name="Grigoriev I.V."/>
            <person name="Guerin-Laguette A."/>
            <person name="Yu F."/>
            <person name="Martin F.M."/>
        </authorList>
    </citation>
    <scope>NUCLEOTIDE SEQUENCE</scope>
    <source>
        <strain evidence="5">QP</strain>
    </source>
</reference>
<dbReference type="GO" id="GO:0000398">
    <property type="term" value="P:mRNA splicing, via spliceosome"/>
    <property type="evidence" value="ECO:0007669"/>
    <property type="project" value="TreeGrafter"/>
</dbReference>
<organism evidence="5 6">
    <name type="scientific">Lactarius akahatsu</name>
    <dbReference type="NCBI Taxonomy" id="416441"/>
    <lineage>
        <taxon>Eukaryota</taxon>
        <taxon>Fungi</taxon>
        <taxon>Dikarya</taxon>
        <taxon>Basidiomycota</taxon>
        <taxon>Agaricomycotina</taxon>
        <taxon>Agaricomycetes</taxon>
        <taxon>Russulales</taxon>
        <taxon>Russulaceae</taxon>
        <taxon>Lactarius</taxon>
    </lineage>
</organism>
<evidence type="ECO:0000313" key="5">
    <source>
        <dbReference type="EMBL" id="KAH8984240.1"/>
    </source>
</evidence>
<keyword evidence="6" id="KW-1185">Reference proteome</keyword>
<feature type="compositionally biased region" description="Polar residues" evidence="4">
    <location>
        <begin position="19"/>
        <end position="28"/>
    </location>
</feature>
<evidence type="ECO:0000256" key="1">
    <source>
        <dbReference type="ARBA" id="ARBA00004123"/>
    </source>
</evidence>
<protein>
    <submittedName>
        <fullName evidence="5">Hepatocellular carcinoma-associated antigen 59-domain-containing protein</fullName>
    </submittedName>
</protein>
<gene>
    <name evidence="5" type="ORF">EDB92DRAFT_1803252</name>
</gene>
<comment type="subcellular location">
    <subcellularLocation>
        <location evidence="1">Nucleus</location>
    </subcellularLocation>
</comment>
<evidence type="ECO:0000313" key="6">
    <source>
        <dbReference type="Proteomes" id="UP001201163"/>
    </source>
</evidence>
<feature type="region of interest" description="Disordered" evidence="4">
    <location>
        <begin position="139"/>
        <end position="160"/>
    </location>
</feature>
<comment type="caution">
    <text evidence="5">The sequence shown here is derived from an EMBL/GenBank/DDBJ whole genome shotgun (WGS) entry which is preliminary data.</text>
</comment>
<dbReference type="PANTHER" id="PTHR13486">
    <property type="entry name" value="TELOMERE LENGTH AND SILENCING PROTEIN 1 TLS1 FAMILY MEMBER"/>
    <property type="match status" value="1"/>
</dbReference>